<feature type="transmembrane region" description="Helical" evidence="1">
    <location>
        <begin position="39"/>
        <end position="55"/>
    </location>
</feature>
<feature type="transmembrane region" description="Helical" evidence="1">
    <location>
        <begin position="83"/>
        <end position="100"/>
    </location>
</feature>
<protein>
    <submittedName>
        <fullName evidence="2">Uncharacterized protein</fullName>
    </submittedName>
</protein>
<proteinExistence type="predicted"/>
<dbReference type="RefSeq" id="WP_194739793.1">
    <property type="nucleotide sequence ID" value="NZ_JADKYY010000011.1"/>
</dbReference>
<dbReference type="AlphaFoldDB" id="A0A930YWT1"/>
<feature type="transmembrane region" description="Helical" evidence="1">
    <location>
        <begin position="7"/>
        <end position="27"/>
    </location>
</feature>
<feature type="transmembrane region" description="Helical" evidence="1">
    <location>
        <begin position="60"/>
        <end position="77"/>
    </location>
</feature>
<dbReference type="Proteomes" id="UP000694480">
    <property type="component" value="Unassembled WGS sequence"/>
</dbReference>
<comment type="caution">
    <text evidence="2">The sequence shown here is derived from an EMBL/GenBank/DDBJ whole genome shotgun (WGS) entry which is preliminary data.</text>
</comment>
<evidence type="ECO:0000313" key="3">
    <source>
        <dbReference type="Proteomes" id="UP000694480"/>
    </source>
</evidence>
<keyword evidence="1" id="KW-0472">Membrane</keyword>
<evidence type="ECO:0000256" key="1">
    <source>
        <dbReference type="SAM" id="Phobius"/>
    </source>
</evidence>
<sequence>MKNIQTLQAIVSVGALVCLLAGWFQFFSPEINNFLYHKLFYVMIGLSFALMAPILTNKKFIYPMYAAAVLSIVGVFFPEDSPLAILKTIGLFAGVIISLFNRPRVQRRS</sequence>
<keyword evidence="1" id="KW-1133">Transmembrane helix</keyword>
<name>A0A930YWT1_9FLAO</name>
<keyword evidence="1" id="KW-0812">Transmembrane</keyword>
<accession>A0A930YWT1</accession>
<gene>
    <name evidence="2" type="ORF">IC612_08670</name>
</gene>
<reference evidence="2" key="1">
    <citation type="submission" date="2020-11" db="EMBL/GenBank/DDBJ databases">
        <title>Genome seq and assembly of Planobacterium sp.</title>
        <authorList>
            <person name="Chhetri G."/>
        </authorList>
    </citation>
    <scope>NUCLEOTIDE SEQUENCE</scope>
    <source>
        <strain evidence="2">GCR5</strain>
    </source>
</reference>
<organism evidence="2 3">
    <name type="scientific">Planobacterium oryzisoli</name>
    <dbReference type="NCBI Taxonomy" id="2771435"/>
    <lineage>
        <taxon>Bacteria</taxon>
        <taxon>Pseudomonadati</taxon>
        <taxon>Bacteroidota</taxon>
        <taxon>Flavobacteriia</taxon>
        <taxon>Flavobacteriales</taxon>
        <taxon>Weeksellaceae</taxon>
        <taxon>Chryseobacterium group</taxon>
        <taxon>Chryseobacterium</taxon>
    </lineage>
</organism>
<dbReference type="EMBL" id="JADKYY010000011">
    <property type="protein sequence ID" value="MBF5027867.1"/>
    <property type="molecule type" value="Genomic_DNA"/>
</dbReference>
<evidence type="ECO:0000313" key="2">
    <source>
        <dbReference type="EMBL" id="MBF5027867.1"/>
    </source>
</evidence>
<keyword evidence="3" id="KW-1185">Reference proteome</keyword>